<evidence type="ECO:0000256" key="3">
    <source>
        <dbReference type="ARBA" id="ARBA00022833"/>
    </source>
</evidence>
<evidence type="ECO:0000259" key="5">
    <source>
        <dbReference type="Pfam" id="PF01258"/>
    </source>
</evidence>
<dbReference type="Pfam" id="PF01258">
    <property type="entry name" value="zf-dskA_traR"/>
    <property type="match status" value="1"/>
</dbReference>
<dbReference type="InterPro" id="IPR012783">
    <property type="entry name" value="Znf_C4_TraR"/>
</dbReference>
<dbReference type="PROSITE" id="PS51128">
    <property type="entry name" value="ZF_DKSA_2"/>
    <property type="match status" value="1"/>
</dbReference>
<dbReference type="InterPro" id="IPR020458">
    <property type="entry name" value="Znf_DskA_TraR_CS"/>
</dbReference>
<gene>
    <name evidence="6" type="ORF">A8U91_03948</name>
</gene>
<proteinExistence type="predicted"/>
<feature type="domain" description="Zinc finger DksA/TraR C4-type" evidence="5">
    <location>
        <begin position="32"/>
        <end position="65"/>
    </location>
</feature>
<evidence type="ECO:0000256" key="4">
    <source>
        <dbReference type="PROSITE-ProRule" id="PRU00510"/>
    </source>
</evidence>
<evidence type="ECO:0000256" key="1">
    <source>
        <dbReference type="ARBA" id="ARBA00022723"/>
    </source>
</evidence>
<dbReference type="AlphaFoldDB" id="A0A1B8NY34"/>
<keyword evidence="1" id="KW-0479">Metal-binding</keyword>
<comment type="caution">
    <text evidence="6">The sequence shown here is derived from an EMBL/GenBank/DDBJ whole genome shotgun (WGS) entry which is preliminary data.</text>
</comment>
<sequence>MSDEADLANDLMAHHLEQAMANRHLPTGRAATDECEECGDPIPDARRQAAPWATTCIECQGLLERMARR</sequence>
<dbReference type="Proteomes" id="UP000092504">
    <property type="component" value="Unassembled WGS sequence"/>
</dbReference>
<dbReference type="SUPFAM" id="SSF57716">
    <property type="entry name" value="Glucocorticoid receptor-like (DNA-binding domain)"/>
    <property type="match status" value="1"/>
</dbReference>
<feature type="zinc finger region" description="dksA C4-type" evidence="4">
    <location>
        <begin position="35"/>
        <end position="59"/>
    </location>
</feature>
<dbReference type="Gene3D" id="1.20.120.910">
    <property type="entry name" value="DksA, coiled-coil domain"/>
    <property type="match status" value="1"/>
</dbReference>
<reference evidence="6 7" key="1">
    <citation type="submission" date="2016-06" db="EMBL/GenBank/DDBJ databases">
        <title>Genome sequence of halotolerant plant growth promoting strain of Halomonas elongata HEK1 isolated from salterns of Rann of Kutch, Gujarat, India.</title>
        <authorList>
            <person name="Gaba S."/>
            <person name="Singh R.N."/>
            <person name="Abrol S."/>
            <person name="Kaushik R."/>
            <person name="Saxena A.K."/>
        </authorList>
    </citation>
    <scope>NUCLEOTIDE SEQUENCE [LARGE SCALE GENOMIC DNA]</scope>
    <source>
        <strain evidence="6 7">HEK1</strain>
    </source>
</reference>
<keyword evidence="3" id="KW-0862">Zinc</keyword>
<dbReference type="GO" id="GO:0008270">
    <property type="term" value="F:zinc ion binding"/>
    <property type="evidence" value="ECO:0007669"/>
    <property type="project" value="UniProtKB-KW"/>
</dbReference>
<dbReference type="PRINTS" id="PR00618">
    <property type="entry name" value="DKSAZNFINGER"/>
</dbReference>
<dbReference type="PROSITE" id="PS01102">
    <property type="entry name" value="ZF_DKSA_1"/>
    <property type="match status" value="1"/>
</dbReference>
<name>A0A1B8NY34_HALEL</name>
<accession>A0A1B8NY34</accession>
<dbReference type="InterPro" id="IPR000962">
    <property type="entry name" value="Znf_DskA_TraR"/>
</dbReference>
<evidence type="ECO:0000256" key="2">
    <source>
        <dbReference type="ARBA" id="ARBA00022771"/>
    </source>
</evidence>
<organism evidence="6 7">
    <name type="scientific">Halomonas elongata</name>
    <dbReference type="NCBI Taxonomy" id="2746"/>
    <lineage>
        <taxon>Bacteria</taxon>
        <taxon>Pseudomonadati</taxon>
        <taxon>Pseudomonadota</taxon>
        <taxon>Gammaproteobacteria</taxon>
        <taxon>Oceanospirillales</taxon>
        <taxon>Halomonadaceae</taxon>
        <taxon>Halomonas</taxon>
    </lineage>
</organism>
<protein>
    <recommendedName>
        <fullName evidence="5">Zinc finger DksA/TraR C4-type domain-containing protein</fullName>
    </recommendedName>
</protein>
<dbReference type="EMBL" id="MAJD01000002">
    <property type="protein sequence ID" value="OBX34885.1"/>
    <property type="molecule type" value="Genomic_DNA"/>
</dbReference>
<dbReference type="NCBIfam" id="TIGR02419">
    <property type="entry name" value="C4_traR_proteo"/>
    <property type="match status" value="1"/>
</dbReference>
<dbReference type="PANTHER" id="PTHR38777">
    <property type="entry name" value="FELS-2 PROPHAGE PROTEIN"/>
    <property type="match status" value="1"/>
</dbReference>
<keyword evidence="2" id="KW-0863">Zinc-finger</keyword>
<dbReference type="GO" id="GO:1900378">
    <property type="term" value="P:positive regulation of secondary metabolite biosynthetic process"/>
    <property type="evidence" value="ECO:0007669"/>
    <property type="project" value="TreeGrafter"/>
</dbReference>
<dbReference type="InterPro" id="IPR020460">
    <property type="entry name" value="Znf_C4-type_bac"/>
</dbReference>
<dbReference type="PANTHER" id="PTHR38777:SF1">
    <property type="entry name" value="DNAK SUPPRESSOR PROTEIN"/>
    <property type="match status" value="1"/>
</dbReference>
<evidence type="ECO:0000313" key="6">
    <source>
        <dbReference type="EMBL" id="OBX34885.1"/>
    </source>
</evidence>
<evidence type="ECO:0000313" key="7">
    <source>
        <dbReference type="Proteomes" id="UP000092504"/>
    </source>
</evidence>